<reference evidence="2 3" key="1">
    <citation type="submission" date="2022-10" db="EMBL/GenBank/DDBJ databases">
        <title>The complete genomes of actinobacterial strains from the NBC collection.</title>
        <authorList>
            <person name="Joergensen T.S."/>
            <person name="Alvarez Arevalo M."/>
            <person name="Sterndorff E.B."/>
            <person name="Faurdal D."/>
            <person name="Vuksanovic O."/>
            <person name="Mourched A.-S."/>
            <person name="Charusanti P."/>
            <person name="Shaw S."/>
            <person name="Blin K."/>
            <person name="Weber T."/>
        </authorList>
    </citation>
    <scope>NUCLEOTIDE SEQUENCE [LARGE SCALE GENOMIC DNA]</scope>
    <source>
        <strain evidence="2 3">NBC_00396</strain>
    </source>
</reference>
<protein>
    <submittedName>
        <fullName evidence="2">Molybdopterin-dependent oxidoreductase</fullName>
    </submittedName>
</protein>
<name>A0ABZ1PKR0_9ACTN</name>
<dbReference type="InterPro" id="IPR000572">
    <property type="entry name" value="OxRdtase_Mopterin-bd_dom"/>
</dbReference>
<sequence length="157" mass="16672">MEHASNDPSRDGVLVDGAVTRPSRLTAHDLGRLPQRTVTCTFRGSSGTRTHTYAGPLLLDVLHQAEPRFDPRIKADPVRHVITATGGDQQQATLAWAEIDPDFAGRAVLVALTEDGRPAEGGRPRVVVPGDKCGGRYVAGLVRLHLSAPFPGGGARP</sequence>
<dbReference type="InterPro" id="IPR036374">
    <property type="entry name" value="OxRdtase_Mopterin-bd_sf"/>
</dbReference>
<proteinExistence type="predicted"/>
<accession>A0ABZ1PKR0</accession>
<dbReference type="RefSeq" id="WP_328373043.1">
    <property type="nucleotide sequence ID" value="NZ_CP107936.1"/>
</dbReference>
<evidence type="ECO:0000313" key="2">
    <source>
        <dbReference type="EMBL" id="WUI83708.1"/>
    </source>
</evidence>
<dbReference type="Proteomes" id="UP001346877">
    <property type="component" value="Chromosome"/>
</dbReference>
<dbReference type="Pfam" id="PF00174">
    <property type="entry name" value="Oxidored_molyb"/>
    <property type="match status" value="1"/>
</dbReference>
<evidence type="ECO:0000259" key="1">
    <source>
        <dbReference type="Pfam" id="PF00174"/>
    </source>
</evidence>
<dbReference type="SUPFAM" id="SSF56524">
    <property type="entry name" value="Oxidoreductase molybdopterin-binding domain"/>
    <property type="match status" value="1"/>
</dbReference>
<gene>
    <name evidence="2" type="ORF">OG375_05020</name>
</gene>
<evidence type="ECO:0000313" key="3">
    <source>
        <dbReference type="Proteomes" id="UP001346877"/>
    </source>
</evidence>
<feature type="domain" description="Oxidoreductase molybdopterin-binding" evidence="1">
    <location>
        <begin position="13"/>
        <end position="146"/>
    </location>
</feature>
<dbReference type="EMBL" id="CP107941">
    <property type="protein sequence ID" value="WUI83708.1"/>
    <property type="molecule type" value="Genomic_DNA"/>
</dbReference>
<organism evidence="2 3">
    <name type="scientific">Micromonospora zamorensis</name>
    <dbReference type="NCBI Taxonomy" id="709883"/>
    <lineage>
        <taxon>Bacteria</taxon>
        <taxon>Bacillati</taxon>
        <taxon>Actinomycetota</taxon>
        <taxon>Actinomycetes</taxon>
        <taxon>Micromonosporales</taxon>
        <taxon>Micromonosporaceae</taxon>
        <taxon>Micromonospora</taxon>
    </lineage>
</organism>
<keyword evidence="3" id="KW-1185">Reference proteome</keyword>
<dbReference type="Gene3D" id="3.90.420.10">
    <property type="entry name" value="Oxidoreductase, molybdopterin-binding domain"/>
    <property type="match status" value="1"/>
</dbReference>